<sequence>MSRLKATPHTTTYSSNSIGTRQKFPGRDSNPTTVVIYDFPTRSLSTKAKTKLKIAAFKGPIQAGAGMRTDTQSRRPADSPSPPCRC</sequence>
<evidence type="ECO:0000256" key="1">
    <source>
        <dbReference type="SAM" id="MobiDB-lite"/>
    </source>
</evidence>
<gene>
    <name evidence="2" type="ORF">SPSK_04716</name>
</gene>
<dbReference type="KEGG" id="ssck:SPSK_04716"/>
<comment type="caution">
    <text evidence="2">The sequence shown here is derived from an EMBL/GenBank/DDBJ whole genome shotgun (WGS) entry which is preliminary data.</text>
</comment>
<dbReference type="EMBL" id="AXCR01000010">
    <property type="protein sequence ID" value="KJR82854.1"/>
    <property type="molecule type" value="Genomic_DNA"/>
</dbReference>
<organism evidence="2 3">
    <name type="scientific">Sporothrix schenckii 1099-18</name>
    <dbReference type="NCBI Taxonomy" id="1397361"/>
    <lineage>
        <taxon>Eukaryota</taxon>
        <taxon>Fungi</taxon>
        <taxon>Dikarya</taxon>
        <taxon>Ascomycota</taxon>
        <taxon>Pezizomycotina</taxon>
        <taxon>Sordariomycetes</taxon>
        <taxon>Sordariomycetidae</taxon>
        <taxon>Ophiostomatales</taxon>
        <taxon>Ophiostomataceae</taxon>
        <taxon>Sporothrix</taxon>
    </lineage>
</organism>
<feature type="compositionally biased region" description="Polar residues" evidence="1">
    <location>
        <begin position="8"/>
        <end position="20"/>
    </location>
</feature>
<feature type="region of interest" description="Disordered" evidence="1">
    <location>
        <begin position="63"/>
        <end position="86"/>
    </location>
</feature>
<reference evidence="2 3" key="2">
    <citation type="journal article" date="2015" name="Eukaryot. Cell">
        <title>Asexual propagation of a virulent clone complex in a human and feline outbreak of sporotrichosis.</title>
        <authorList>
            <person name="Teixeira Mde M."/>
            <person name="Rodrigues A.M."/>
            <person name="Tsui C.K."/>
            <person name="de Almeida L.G."/>
            <person name="Van Diepeningen A.D."/>
            <person name="van den Ende B.G."/>
            <person name="Fernandes G.F."/>
            <person name="Kano R."/>
            <person name="Hamelin R.C."/>
            <person name="Lopes-Bezerra L.M."/>
            <person name="Vasconcelos A.T."/>
            <person name="de Hoog S."/>
            <person name="de Camargo Z.P."/>
            <person name="Felipe M.S."/>
        </authorList>
    </citation>
    <scope>NUCLEOTIDE SEQUENCE [LARGE SCALE GENOMIC DNA]</scope>
    <source>
        <strain evidence="2 3">1099-18</strain>
    </source>
</reference>
<dbReference type="RefSeq" id="XP_016585530.1">
    <property type="nucleotide sequence ID" value="XM_016731513.1"/>
</dbReference>
<reference evidence="2 3" key="1">
    <citation type="journal article" date="2014" name="BMC Genomics">
        <title>Comparative genomics of the major fungal agents of human and animal Sporotrichosis: Sporothrix schenckii and Sporothrix brasiliensis.</title>
        <authorList>
            <person name="Teixeira M.M."/>
            <person name="de Almeida L.G."/>
            <person name="Kubitschek-Barreira P."/>
            <person name="Alves F.L."/>
            <person name="Kioshima E.S."/>
            <person name="Abadio A.K."/>
            <person name="Fernandes L."/>
            <person name="Derengowski L.S."/>
            <person name="Ferreira K.S."/>
            <person name="Souza R.C."/>
            <person name="Ruiz J.C."/>
            <person name="de Andrade N.C."/>
            <person name="Paes H.C."/>
            <person name="Nicola A.M."/>
            <person name="Albuquerque P."/>
            <person name="Gerber A.L."/>
            <person name="Martins V.P."/>
            <person name="Peconick L.D."/>
            <person name="Neto A.V."/>
            <person name="Chaucanez C.B."/>
            <person name="Silva P.A."/>
            <person name="Cunha O.L."/>
            <person name="de Oliveira F.F."/>
            <person name="dos Santos T.C."/>
            <person name="Barros A.L."/>
            <person name="Soares M.A."/>
            <person name="de Oliveira L.M."/>
            <person name="Marini M.M."/>
            <person name="Villalobos-Duno H."/>
            <person name="Cunha M.M."/>
            <person name="de Hoog S."/>
            <person name="da Silveira J.F."/>
            <person name="Henrissat B."/>
            <person name="Nino-Vega G.A."/>
            <person name="Cisalpino P.S."/>
            <person name="Mora-Montes H.M."/>
            <person name="Almeida S.R."/>
            <person name="Stajich J.E."/>
            <person name="Lopes-Bezerra L.M."/>
            <person name="Vasconcelos A.T."/>
            <person name="Felipe M.S."/>
        </authorList>
    </citation>
    <scope>NUCLEOTIDE SEQUENCE [LARGE SCALE GENOMIC DNA]</scope>
    <source>
        <strain evidence="2 3">1099-18</strain>
    </source>
</reference>
<name>A0A0F2M172_SPOSC</name>
<dbReference type="VEuPathDB" id="FungiDB:SPSK_04716"/>
<dbReference type="Proteomes" id="UP000033710">
    <property type="component" value="Unassembled WGS sequence"/>
</dbReference>
<accession>A0A0F2M172</accession>
<feature type="region of interest" description="Disordered" evidence="1">
    <location>
        <begin position="1"/>
        <end position="31"/>
    </location>
</feature>
<evidence type="ECO:0000313" key="3">
    <source>
        <dbReference type="Proteomes" id="UP000033710"/>
    </source>
</evidence>
<proteinExistence type="predicted"/>
<protein>
    <submittedName>
        <fullName evidence="2">Uncharacterized protein</fullName>
    </submittedName>
</protein>
<dbReference type="AlphaFoldDB" id="A0A0F2M172"/>
<dbReference type="GeneID" id="27666790"/>
<evidence type="ECO:0000313" key="2">
    <source>
        <dbReference type="EMBL" id="KJR82854.1"/>
    </source>
</evidence>